<comment type="subcellular location">
    <subcellularLocation>
        <location evidence="1">Membrane</location>
        <topology evidence="1">Multi-pass membrane protein</topology>
    </subcellularLocation>
</comment>
<gene>
    <name evidence="8" type="ORF">ALC56_02597</name>
</gene>
<keyword evidence="4 7" id="KW-1133">Transmembrane helix</keyword>
<evidence type="ECO:0000256" key="7">
    <source>
        <dbReference type="SAM" id="Phobius"/>
    </source>
</evidence>
<dbReference type="Proteomes" id="UP000078541">
    <property type="component" value="Unassembled WGS sequence"/>
</dbReference>
<evidence type="ECO:0000256" key="6">
    <source>
        <dbReference type="SAM" id="MobiDB-lite"/>
    </source>
</evidence>
<reference evidence="8 9" key="1">
    <citation type="submission" date="2016-03" db="EMBL/GenBank/DDBJ databases">
        <title>Trachymyrmex septentrionalis WGS genome.</title>
        <authorList>
            <person name="Nygaard S."/>
            <person name="Hu H."/>
            <person name="Boomsma J."/>
            <person name="Zhang G."/>
        </authorList>
    </citation>
    <scope>NUCLEOTIDE SEQUENCE [LARGE SCALE GENOMIC DNA]</scope>
    <source>
        <strain evidence="8">Tsep2-gDNA-1</strain>
        <tissue evidence="8">Whole body</tissue>
    </source>
</reference>
<dbReference type="EMBL" id="KQ981305">
    <property type="protein sequence ID" value="KYN42795.1"/>
    <property type="molecule type" value="Genomic_DNA"/>
</dbReference>
<feature type="transmembrane region" description="Helical" evidence="7">
    <location>
        <begin position="264"/>
        <end position="286"/>
    </location>
</feature>
<dbReference type="STRING" id="34720.A0A195FQC8"/>
<evidence type="ECO:0000313" key="8">
    <source>
        <dbReference type="EMBL" id="KYN42795.1"/>
    </source>
</evidence>
<dbReference type="PANTHER" id="PTHR19282:SF456">
    <property type="entry name" value="CD63 MOLECULE"/>
    <property type="match status" value="1"/>
</dbReference>
<proteinExistence type="inferred from homology"/>
<evidence type="ECO:0000256" key="3">
    <source>
        <dbReference type="ARBA" id="ARBA00022692"/>
    </source>
</evidence>
<feature type="transmembrane region" description="Helical" evidence="7">
    <location>
        <begin position="68"/>
        <end position="91"/>
    </location>
</feature>
<dbReference type="InterPro" id="IPR008952">
    <property type="entry name" value="Tetraspanin_EC2_sf"/>
</dbReference>
<evidence type="ECO:0000256" key="2">
    <source>
        <dbReference type="ARBA" id="ARBA00006840"/>
    </source>
</evidence>
<accession>A0A195FQC8</accession>
<dbReference type="InterPro" id="IPR018503">
    <property type="entry name" value="Tetraspanin_CS"/>
</dbReference>
<evidence type="ECO:0000256" key="4">
    <source>
        <dbReference type="ARBA" id="ARBA00022989"/>
    </source>
</evidence>
<keyword evidence="9" id="KW-1185">Reference proteome</keyword>
<keyword evidence="3 7" id="KW-0812">Transmembrane</keyword>
<protein>
    <submittedName>
        <fullName evidence="8">CD63 antigen</fullName>
    </submittedName>
</protein>
<feature type="compositionally biased region" description="Polar residues" evidence="6">
    <location>
        <begin position="15"/>
        <end position="31"/>
    </location>
</feature>
<dbReference type="PANTHER" id="PTHR19282">
    <property type="entry name" value="TETRASPANIN"/>
    <property type="match status" value="1"/>
</dbReference>
<dbReference type="AlphaFoldDB" id="A0A195FQC8"/>
<evidence type="ECO:0000313" key="9">
    <source>
        <dbReference type="Proteomes" id="UP000078541"/>
    </source>
</evidence>
<dbReference type="SUPFAM" id="SSF48652">
    <property type="entry name" value="Tetraspanin"/>
    <property type="match status" value="1"/>
</dbReference>
<dbReference type="Pfam" id="PF00335">
    <property type="entry name" value="Tetraspanin"/>
    <property type="match status" value="1"/>
</dbReference>
<dbReference type="CDD" id="cd03127">
    <property type="entry name" value="tetraspanin_LEL"/>
    <property type="match status" value="1"/>
</dbReference>
<feature type="transmembrane region" description="Helical" evidence="7">
    <location>
        <begin position="111"/>
        <end position="132"/>
    </location>
</feature>
<dbReference type="GO" id="GO:0005886">
    <property type="term" value="C:plasma membrane"/>
    <property type="evidence" value="ECO:0007669"/>
    <property type="project" value="TreeGrafter"/>
</dbReference>
<evidence type="ECO:0000256" key="1">
    <source>
        <dbReference type="ARBA" id="ARBA00004141"/>
    </source>
</evidence>
<dbReference type="PROSITE" id="PS00421">
    <property type="entry name" value="TM4_1"/>
    <property type="match status" value="1"/>
</dbReference>
<feature type="region of interest" description="Disordered" evidence="6">
    <location>
        <begin position="11"/>
        <end position="48"/>
    </location>
</feature>
<evidence type="ECO:0000256" key="5">
    <source>
        <dbReference type="ARBA" id="ARBA00023136"/>
    </source>
</evidence>
<dbReference type="PRINTS" id="PR00259">
    <property type="entry name" value="TMFOUR"/>
</dbReference>
<sequence length="296" mass="32527">MLRDGTILYRGAPPSNVTQHNATQRNPTQGDATHAVHTDTRMQPNSSSRNSAAMAMMKLSLAPKTIKYLMFIFNLFFVITGIVLLSIGAVIHGVYHQYQHFLDNRFFSVPSLLVAVGFIIFIIAFFGCCGAVRESYCMIITFCTLLTAIFLLEIIGGMMGYVMREQVASIAQQKMLDTMPQYSNNSEIQFVWDNLQRDFHCCGTINATDWLTNTTKLPGIPMSCCDDIIGAIGTSNCTLSSKSLHEVGCIDAFGKFAETHAAKIAGVGISLGIIQLIGILLSSYLAKSIKNCYQTM</sequence>
<name>A0A195FQC8_9HYME</name>
<dbReference type="Gene3D" id="1.10.1450.10">
    <property type="entry name" value="Tetraspanin"/>
    <property type="match status" value="1"/>
</dbReference>
<keyword evidence="5 7" id="KW-0472">Membrane</keyword>
<dbReference type="InterPro" id="IPR018499">
    <property type="entry name" value="Tetraspanin/Peripherin"/>
</dbReference>
<feature type="transmembrane region" description="Helical" evidence="7">
    <location>
        <begin position="139"/>
        <end position="162"/>
    </location>
</feature>
<organism evidence="8 9">
    <name type="scientific">Trachymyrmex septentrionalis</name>
    <dbReference type="NCBI Taxonomy" id="34720"/>
    <lineage>
        <taxon>Eukaryota</taxon>
        <taxon>Metazoa</taxon>
        <taxon>Ecdysozoa</taxon>
        <taxon>Arthropoda</taxon>
        <taxon>Hexapoda</taxon>
        <taxon>Insecta</taxon>
        <taxon>Pterygota</taxon>
        <taxon>Neoptera</taxon>
        <taxon>Endopterygota</taxon>
        <taxon>Hymenoptera</taxon>
        <taxon>Apocrita</taxon>
        <taxon>Aculeata</taxon>
        <taxon>Formicoidea</taxon>
        <taxon>Formicidae</taxon>
        <taxon>Myrmicinae</taxon>
        <taxon>Trachymyrmex</taxon>
    </lineage>
</organism>
<comment type="similarity">
    <text evidence="2">Belongs to the tetraspanin (TM4SF) family.</text>
</comment>